<evidence type="ECO:0000313" key="1">
    <source>
        <dbReference type="EMBL" id="RNI24772.1"/>
    </source>
</evidence>
<gene>
    <name evidence="1" type="ORF">EFY87_03520</name>
</gene>
<comment type="caution">
    <text evidence="1">The sequence shown here is derived from an EMBL/GenBank/DDBJ whole genome shotgun (WGS) entry which is preliminary data.</text>
</comment>
<evidence type="ECO:0000313" key="2">
    <source>
        <dbReference type="Proteomes" id="UP000271678"/>
    </source>
</evidence>
<dbReference type="AlphaFoldDB" id="A0A3M9MGU4"/>
<reference evidence="1 2" key="1">
    <citation type="submission" date="2018-11" db="EMBL/GenBank/DDBJ databases">
        <title>Draft genome of Simplicispira Flexivirga sp. BO-16.</title>
        <authorList>
            <person name="Im W.T."/>
        </authorList>
    </citation>
    <scope>NUCLEOTIDE SEQUENCE [LARGE SCALE GENOMIC DNA]</scope>
    <source>
        <strain evidence="1 2">BO-16</strain>
    </source>
</reference>
<organism evidence="1 2">
    <name type="scientific">Flexivirga caeni</name>
    <dbReference type="NCBI Taxonomy" id="2294115"/>
    <lineage>
        <taxon>Bacteria</taxon>
        <taxon>Bacillati</taxon>
        <taxon>Actinomycetota</taxon>
        <taxon>Actinomycetes</taxon>
        <taxon>Micrococcales</taxon>
        <taxon>Dermacoccaceae</taxon>
        <taxon>Flexivirga</taxon>
    </lineage>
</organism>
<sequence length="70" mass="8302">MFRKRSQVMPFDKFRSRCRSDAYFDFAGSMAPRRGMLHEPFSKSRLERPGYVRLVIRVEHGDYAAIEGMR</sequence>
<dbReference type="Proteomes" id="UP000271678">
    <property type="component" value="Unassembled WGS sequence"/>
</dbReference>
<dbReference type="EMBL" id="RJJQ01000002">
    <property type="protein sequence ID" value="RNI24772.1"/>
    <property type="molecule type" value="Genomic_DNA"/>
</dbReference>
<accession>A0A3M9MGU4</accession>
<keyword evidence="2" id="KW-1185">Reference proteome</keyword>
<protein>
    <submittedName>
        <fullName evidence="1">Uncharacterized protein</fullName>
    </submittedName>
</protein>
<name>A0A3M9MGU4_9MICO</name>
<proteinExistence type="predicted"/>